<accession>X1E7K6</accession>
<comment type="caution">
    <text evidence="1">The sequence shown here is derived from an EMBL/GenBank/DDBJ whole genome shotgun (WGS) entry which is preliminary data.</text>
</comment>
<sequence length="47" mass="5246">GIRIHSGDDQVSPLYACLDHVLVIGFAVVTRSEETAREEFPVSRVYL</sequence>
<reference evidence="1" key="1">
    <citation type="journal article" date="2014" name="Front. Microbiol.">
        <title>High frequency of phylogenetically diverse reductive dehalogenase-homologous genes in deep subseafloor sedimentary metagenomes.</title>
        <authorList>
            <person name="Kawai M."/>
            <person name="Futagami T."/>
            <person name="Toyoda A."/>
            <person name="Takaki Y."/>
            <person name="Nishi S."/>
            <person name="Hori S."/>
            <person name="Arai W."/>
            <person name="Tsubouchi T."/>
            <person name="Morono Y."/>
            <person name="Uchiyama I."/>
            <person name="Ito T."/>
            <person name="Fujiyama A."/>
            <person name="Inagaki F."/>
            <person name="Takami H."/>
        </authorList>
    </citation>
    <scope>NUCLEOTIDE SEQUENCE</scope>
    <source>
        <strain evidence="1">Expedition CK06-06</strain>
    </source>
</reference>
<organism evidence="1">
    <name type="scientific">marine sediment metagenome</name>
    <dbReference type="NCBI Taxonomy" id="412755"/>
    <lineage>
        <taxon>unclassified sequences</taxon>
        <taxon>metagenomes</taxon>
        <taxon>ecological metagenomes</taxon>
    </lineage>
</organism>
<proteinExistence type="predicted"/>
<gene>
    <name evidence="1" type="ORF">S01H4_56351</name>
</gene>
<dbReference type="AlphaFoldDB" id="X1E7K6"/>
<dbReference type="EMBL" id="BART01032643">
    <property type="protein sequence ID" value="GAH13154.1"/>
    <property type="molecule type" value="Genomic_DNA"/>
</dbReference>
<protein>
    <submittedName>
        <fullName evidence="1">Uncharacterized protein</fullName>
    </submittedName>
</protein>
<name>X1E7K6_9ZZZZ</name>
<evidence type="ECO:0000313" key="1">
    <source>
        <dbReference type="EMBL" id="GAH13154.1"/>
    </source>
</evidence>
<feature type="non-terminal residue" evidence="1">
    <location>
        <position position="1"/>
    </location>
</feature>